<dbReference type="Proteomes" id="UP000246316">
    <property type="component" value="Segment"/>
</dbReference>
<keyword evidence="2" id="KW-0255">Endonuclease</keyword>
<dbReference type="GeneID" id="65112627"/>
<sequence length="339" mass="39238">MKILHLGDFHLGVKADDPWMQGVQRDAIQQAIEISKKNKIKRWIQYGDWFDVRKAITHNCMEFSREIVKMITEAGIEVDVIIGNHDMHYKNKLTPNSVTELLSQYENITVYEHPTTVSYDGVDIDLIPWMCEENTTEILTFIKNSGSPYCIGHWELNGFYYYRGMKSHGLEPDFLKSYKQVWSGHFHTISEAGNVKYIGTPFTITAGDENDPRGFWIFDTANESMDFVPNTTTWHRKIYYPNKGLKVEDYKNLAVRVIIEKVDKDLPKFEAELEKVVHELRTVSRVDNSVEAEDGEEIEVKNMLSLMEDYIDAIDSASAEDIKALKSYAKQLYIEVQNQ</sequence>
<proteinExistence type="predicted"/>
<name>A0A2S1GM77_9CAUD</name>
<dbReference type="KEGG" id="vg:65112627"/>
<keyword evidence="2" id="KW-0540">Nuclease</keyword>
<dbReference type="EMBL" id="MH059636">
    <property type="protein sequence ID" value="AWD90485.1"/>
    <property type="molecule type" value="Genomic_DNA"/>
</dbReference>
<reference evidence="2" key="1">
    <citation type="submission" date="2018-03" db="EMBL/GenBank/DDBJ databases">
        <title>Phage therapy in agriculture - a green tech approach to combat plant pathogenic bacteria.</title>
        <authorList>
            <person name="Carstens A.B."/>
            <person name="Djurhuus A.M."/>
            <person name="Hansen L.H."/>
        </authorList>
    </citation>
    <scope>NUCLEOTIDE SEQUENCE [LARGE SCALE GENOMIC DNA]</scope>
</reference>
<dbReference type="InterPro" id="IPR050535">
    <property type="entry name" value="DNA_Repair-Maintenance_Comp"/>
</dbReference>
<dbReference type="InterPro" id="IPR029052">
    <property type="entry name" value="Metallo-depent_PP-like"/>
</dbReference>
<dbReference type="InterPro" id="IPR004843">
    <property type="entry name" value="Calcineurin-like_PHP"/>
</dbReference>
<dbReference type="Pfam" id="PF00149">
    <property type="entry name" value="Metallophos"/>
    <property type="match status" value="1"/>
</dbReference>
<organism evidence="2 3">
    <name type="scientific">Erwinia phage Cronus</name>
    <dbReference type="NCBI Taxonomy" id="2163633"/>
    <lineage>
        <taxon>Viruses</taxon>
        <taxon>Duplodnaviria</taxon>
        <taxon>Heunggongvirae</taxon>
        <taxon>Uroviricota</taxon>
        <taxon>Caudoviricetes</taxon>
        <taxon>Pantevenvirales</taxon>
        <taxon>Straboviridae</taxon>
        <taxon>Tevenvirinae</taxon>
        <taxon>Risoevirus</taxon>
        <taxon>Risoevirus cronus</taxon>
        <taxon>Roskildevirus cronus</taxon>
    </lineage>
</organism>
<dbReference type="PANTHER" id="PTHR30337">
    <property type="entry name" value="COMPONENT OF ATP-DEPENDENT DSDNA EXONUCLEASE"/>
    <property type="match status" value="1"/>
</dbReference>
<evidence type="ECO:0000259" key="1">
    <source>
        <dbReference type="Pfam" id="PF00149"/>
    </source>
</evidence>
<protein>
    <submittedName>
        <fullName evidence="2">Recombination endonuclease subunit</fullName>
    </submittedName>
</protein>
<evidence type="ECO:0000313" key="3">
    <source>
        <dbReference type="Proteomes" id="UP000246316"/>
    </source>
</evidence>
<dbReference type="RefSeq" id="YP_010094993.1">
    <property type="nucleotide sequence ID" value="NC_055743.1"/>
</dbReference>
<feature type="domain" description="Calcineurin-like phosphoesterase" evidence="1">
    <location>
        <begin position="1"/>
        <end position="187"/>
    </location>
</feature>
<evidence type="ECO:0000313" key="2">
    <source>
        <dbReference type="EMBL" id="AWD90485.1"/>
    </source>
</evidence>
<keyword evidence="3" id="KW-1185">Reference proteome</keyword>
<dbReference type="GO" id="GO:0016787">
    <property type="term" value="F:hydrolase activity"/>
    <property type="evidence" value="ECO:0007669"/>
    <property type="project" value="InterPro"/>
</dbReference>
<keyword evidence="2" id="KW-0378">Hydrolase</keyword>
<dbReference type="GO" id="GO:0004519">
    <property type="term" value="F:endonuclease activity"/>
    <property type="evidence" value="ECO:0007669"/>
    <property type="project" value="UniProtKB-KW"/>
</dbReference>
<dbReference type="PANTHER" id="PTHR30337:SF0">
    <property type="entry name" value="NUCLEASE SBCCD SUBUNIT D"/>
    <property type="match status" value="1"/>
</dbReference>
<accession>A0A2S1GM77</accession>
<dbReference type="SUPFAM" id="SSF56300">
    <property type="entry name" value="Metallo-dependent phosphatases"/>
    <property type="match status" value="1"/>
</dbReference>
<dbReference type="Gene3D" id="3.60.21.10">
    <property type="match status" value="1"/>
</dbReference>